<sequence>MKAQDVRASAFAMPLHRPSFPPGPYCFVDREYLTISYRTDRALIERVVPKPLEVIDAAVRIEFVRMPDSTGFGAYSGAAQVIPVKFGQETGSYTRFMFLDTHPPISGGRELWGFPQKLAGPKLAVEHDTLVGTLDFGRVRVATGTMGYKHRRADAEATLAGFLEPTFLLKIIPHVDGSPRICELVRVTKSDVTVKGAWTGPSALRLHPHALAPLADLPMAGEVTGLHMIADYTLDLGTVVHDYLA</sequence>
<dbReference type="InterPro" id="IPR010451">
    <property type="entry name" value="Acetoacetate_decarboxylase"/>
</dbReference>
<dbReference type="KEGG" id="pstg:E8M01_28145"/>
<dbReference type="AlphaFoldDB" id="A0A4D7BAP1"/>
<dbReference type="EMBL" id="CP039690">
    <property type="protein sequence ID" value="QCI67753.1"/>
    <property type="molecule type" value="Genomic_DNA"/>
</dbReference>
<accession>A0A4D7BAP1</accession>
<dbReference type="RefSeq" id="WP_136963180.1">
    <property type="nucleotide sequence ID" value="NZ_CP039690.1"/>
</dbReference>
<dbReference type="SUPFAM" id="SSF160104">
    <property type="entry name" value="Acetoacetate decarboxylase-like"/>
    <property type="match status" value="1"/>
</dbReference>
<dbReference type="Pfam" id="PF06314">
    <property type="entry name" value="ADC"/>
    <property type="match status" value="1"/>
</dbReference>
<proteinExistence type="predicted"/>
<name>A0A4D7BAP1_9HYPH</name>
<dbReference type="OrthoDB" id="1633687at2"/>
<organism evidence="1 2">
    <name type="scientific">Phreatobacter stygius</name>
    <dbReference type="NCBI Taxonomy" id="1940610"/>
    <lineage>
        <taxon>Bacteria</taxon>
        <taxon>Pseudomonadati</taxon>
        <taxon>Pseudomonadota</taxon>
        <taxon>Alphaproteobacteria</taxon>
        <taxon>Hyphomicrobiales</taxon>
        <taxon>Phreatobacteraceae</taxon>
        <taxon>Phreatobacter</taxon>
    </lineage>
</organism>
<reference evidence="1 2" key="1">
    <citation type="submission" date="2019-04" db="EMBL/GenBank/DDBJ databases">
        <title>Phreatobacter aquaticus sp. nov.</title>
        <authorList>
            <person name="Choi A."/>
        </authorList>
    </citation>
    <scope>NUCLEOTIDE SEQUENCE [LARGE SCALE GENOMIC DNA]</scope>
    <source>
        <strain evidence="1 2">KCTC 52518</strain>
    </source>
</reference>
<dbReference type="InterPro" id="IPR023375">
    <property type="entry name" value="ADC_dom_sf"/>
</dbReference>
<evidence type="ECO:0000313" key="2">
    <source>
        <dbReference type="Proteomes" id="UP000298781"/>
    </source>
</evidence>
<dbReference type="GO" id="GO:0016829">
    <property type="term" value="F:lyase activity"/>
    <property type="evidence" value="ECO:0007669"/>
    <property type="project" value="InterPro"/>
</dbReference>
<dbReference type="NCBIfam" id="NF002614">
    <property type="entry name" value="PRK02265.1"/>
    <property type="match status" value="1"/>
</dbReference>
<evidence type="ECO:0000313" key="1">
    <source>
        <dbReference type="EMBL" id="QCI67753.1"/>
    </source>
</evidence>
<dbReference type="Proteomes" id="UP000298781">
    <property type="component" value="Chromosome"/>
</dbReference>
<gene>
    <name evidence="1" type="ORF">E8M01_28145</name>
</gene>
<protein>
    <submittedName>
        <fullName evidence="1">Acetoacetate decarboxylase</fullName>
    </submittedName>
</protein>
<dbReference type="Gene3D" id="2.40.400.10">
    <property type="entry name" value="Acetoacetate decarboxylase-like"/>
    <property type="match status" value="1"/>
</dbReference>
<keyword evidence="2" id="KW-1185">Reference proteome</keyword>